<feature type="region of interest" description="Disordered" evidence="9">
    <location>
        <begin position="344"/>
        <end position="584"/>
    </location>
</feature>
<evidence type="ECO:0000256" key="1">
    <source>
        <dbReference type="ARBA" id="ARBA00004496"/>
    </source>
</evidence>
<keyword evidence="3" id="KW-0963">Cytoplasm</keyword>
<keyword evidence="11" id="KW-1185">Reference proteome</keyword>
<evidence type="ECO:0000256" key="8">
    <source>
        <dbReference type="PROSITE-ProRule" id="PRU00176"/>
    </source>
</evidence>
<dbReference type="PANTHER" id="PTHR11176">
    <property type="entry name" value="BOULE-RELATED"/>
    <property type="match status" value="1"/>
</dbReference>
<evidence type="ECO:0000256" key="3">
    <source>
        <dbReference type="ARBA" id="ARBA00022490"/>
    </source>
</evidence>
<dbReference type="AlphaFoldDB" id="A0A9C6X4N9"/>
<dbReference type="GO" id="GO:0007283">
    <property type="term" value="P:spermatogenesis"/>
    <property type="evidence" value="ECO:0007669"/>
    <property type="project" value="UniProtKB-KW"/>
</dbReference>
<gene>
    <name evidence="12 13" type="primary">LOC113201687</name>
</gene>
<feature type="region of interest" description="Disordered" evidence="9">
    <location>
        <begin position="31"/>
        <end position="54"/>
    </location>
</feature>
<dbReference type="GO" id="GO:0045948">
    <property type="term" value="P:positive regulation of translational initiation"/>
    <property type="evidence" value="ECO:0007669"/>
    <property type="project" value="TreeGrafter"/>
</dbReference>
<dbReference type="GO" id="GO:0051321">
    <property type="term" value="P:meiotic cell cycle"/>
    <property type="evidence" value="ECO:0007669"/>
    <property type="project" value="UniProtKB-ARBA"/>
</dbReference>
<dbReference type="CDD" id="cd12412">
    <property type="entry name" value="RRM_DAZL_BOULE"/>
    <property type="match status" value="1"/>
</dbReference>
<dbReference type="GeneID" id="113201687"/>
<dbReference type="GO" id="GO:0070935">
    <property type="term" value="P:3'-UTR-mediated mRNA stabilization"/>
    <property type="evidence" value="ECO:0007669"/>
    <property type="project" value="TreeGrafter"/>
</dbReference>
<dbReference type="OrthoDB" id="762982at2759"/>
<organism evidence="11 13">
    <name type="scientific">Frankliniella occidentalis</name>
    <name type="common">Western flower thrips</name>
    <name type="synonym">Euthrips occidentalis</name>
    <dbReference type="NCBI Taxonomy" id="133901"/>
    <lineage>
        <taxon>Eukaryota</taxon>
        <taxon>Metazoa</taxon>
        <taxon>Ecdysozoa</taxon>
        <taxon>Arthropoda</taxon>
        <taxon>Hexapoda</taxon>
        <taxon>Insecta</taxon>
        <taxon>Pterygota</taxon>
        <taxon>Neoptera</taxon>
        <taxon>Paraneoptera</taxon>
        <taxon>Thysanoptera</taxon>
        <taxon>Terebrantia</taxon>
        <taxon>Thripoidea</taxon>
        <taxon>Thripidae</taxon>
        <taxon>Frankliniella</taxon>
    </lineage>
</organism>
<dbReference type="GO" id="GO:0005737">
    <property type="term" value="C:cytoplasm"/>
    <property type="evidence" value="ECO:0007669"/>
    <property type="project" value="UniProtKB-SubCell"/>
</dbReference>
<evidence type="ECO:0000259" key="10">
    <source>
        <dbReference type="PROSITE" id="PS50102"/>
    </source>
</evidence>
<keyword evidence="6" id="KW-0744">Spermatogenesis</keyword>
<dbReference type="RefSeq" id="XP_052129108.1">
    <property type="nucleotide sequence ID" value="XM_052273148.1"/>
</dbReference>
<evidence type="ECO:0000256" key="9">
    <source>
        <dbReference type="SAM" id="MobiDB-lite"/>
    </source>
</evidence>
<dbReference type="GO" id="GO:0003730">
    <property type="term" value="F:mRNA 3'-UTR binding"/>
    <property type="evidence" value="ECO:0007669"/>
    <property type="project" value="TreeGrafter"/>
</dbReference>
<keyword evidence="4" id="KW-0221">Differentiation</keyword>
<keyword evidence="5" id="KW-0810">Translation regulation</keyword>
<dbReference type="SMART" id="SM00360">
    <property type="entry name" value="RRM"/>
    <property type="match status" value="1"/>
</dbReference>
<dbReference type="FunFam" id="3.30.70.330:FF:000167">
    <property type="entry name" value="protein boule-like isoform X1"/>
    <property type="match status" value="1"/>
</dbReference>
<dbReference type="Gene3D" id="3.30.70.330">
    <property type="match status" value="1"/>
</dbReference>
<evidence type="ECO:0000256" key="2">
    <source>
        <dbReference type="ARBA" id="ARBA00022473"/>
    </source>
</evidence>
<keyword evidence="7 8" id="KW-0694">RNA-binding</keyword>
<dbReference type="GO" id="GO:1990904">
    <property type="term" value="C:ribonucleoprotein complex"/>
    <property type="evidence" value="ECO:0007669"/>
    <property type="project" value="UniProtKB-KW"/>
</dbReference>
<comment type="subcellular location">
    <subcellularLocation>
        <location evidence="1">Cytoplasm</location>
    </subcellularLocation>
</comment>
<feature type="compositionally biased region" description="Gly residues" evidence="9">
    <location>
        <begin position="385"/>
        <end position="396"/>
    </location>
</feature>
<evidence type="ECO:0000313" key="13">
    <source>
        <dbReference type="RefSeq" id="XP_052129109.1"/>
    </source>
</evidence>
<dbReference type="InterPro" id="IPR034988">
    <property type="entry name" value="DAZ_BOULE_RRM"/>
</dbReference>
<dbReference type="GO" id="GO:0008494">
    <property type="term" value="F:translation activator activity"/>
    <property type="evidence" value="ECO:0007669"/>
    <property type="project" value="TreeGrafter"/>
</dbReference>
<dbReference type="InterPro" id="IPR035979">
    <property type="entry name" value="RBD_domain_sf"/>
</dbReference>
<dbReference type="InterPro" id="IPR000504">
    <property type="entry name" value="RRM_dom"/>
</dbReference>
<feature type="compositionally biased region" description="Polar residues" evidence="9">
    <location>
        <begin position="400"/>
        <end position="435"/>
    </location>
</feature>
<evidence type="ECO:0000313" key="12">
    <source>
        <dbReference type="RefSeq" id="XP_052129108.1"/>
    </source>
</evidence>
<dbReference type="PANTHER" id="PTHR11176:SF57">
    <property type="entry name" value="PROTEIN BOULE"/>
    <property type="match status" value="1"/>
</dbReference>
<dbReference type="PROSITE" id="PS50102">
    <property type="entry name" value="RRM"/>
    <property type="match status" value="1"/>
</dbReference>
<keyword evidence="2" id="KW-0217">Developmental protein</keyword>
<accession>A0A9C6X4N9</accession>
<evidence type="ECO:0000256" key="6">
    <source>
        <dbReference type="ARBA" id="ARBA00022871"/>
    </source>
</evidence>
<dbReference type="GO" id="GO:0030154">
    <property type="term" value="P:cell differentiation"/>
    <property type="evidence" value="ECO:0007669"/>
    <property type="project" value="UniProtKB-KW"/>
</dbReference>
<evidence type="ECO:0000256" key="5">
    <source>
        <dbReference type="ARBA" id="ARBA00022845"/>
    </source>
</evidence>
<evidence type="ECO:0000256" key="7">
    <source>
        <dbReference type="ARBA" id="ARBA00022884"/>
    </source>
</evidence>
<dbReference type="Pfam" id="PF00076">
    <property type="entry name" value="RRM_1"/>
    <property type="match status" value="1"/>
</dbReference>
<keyword evidence="12 13" id="KW-0687">Ribonucleoprotein</keyword>
<reference evidence="12 13" key="1">
    <citation type="submission" date="2025-04" db="UniProtKB">
        <authorList>
            <consortium name="RefSeq"/>
        </authorList>
    </citation>
    <scope>IDENTIFICATION</scope>
    <source>
        <tissue evidence="12 13">Whole organism</tissue>
    </source>
</reference>
<feature type="compositionally biased region" description="Polar residues" evidence="9">
    <location>
        <begin position="567"/>
        <end position="578"/>
    </location>
</feature>
<protein>
    <submittedName>
        <fullName evidence="12 13">Ribonucleoprotein RB97D isoform X2</fullName>
    </submittedName>
</protein>
<dbReference type="RefSeq" id="XP_052129109.1">
    <property type="nucleotide sequence ID" value="XM_052273149.1"/>
</dbReference>
<evidence type="ECO:0000256" key="4">
    <source>
        <dbReference type="ARBA" id="ARBA00022782"/>
    </source>
</evidence>
<sequence length="594" mass="62823">MHLASYISGPPNALANMTSFYNGVPHSSSVSEISTAPPSPVSCGTGAPSATSPANASRYGGVVVPNRVFVGGIASNTTETELQELFSQFGNIQEIKIISDRGGVCKGYGFVTFETEEEAKKVQHQPDSIVLKERRLNIAPAVMKQQPFARSYDIAPSPLLYHNGTTTYTYQNGMAFFAAQATQPQYATREAALYSAPFGANQTTPNPTYPQIMYAPYTPPMQYLAAGQQYQYPMPFDYFKAVGPTSQYIYAPPSALNGALNNALNGLGGSSQSPSPGYGPPSASGPPGGELFYSNGISHPTPLQLPHQSMYPMEQSPAHSEDWNPSEQRQASYTPVVSLRKLHQEGSVEEMEITRTPSKKSFPPGGPRPRARRPGRPAPSPPQGSGRGRGALGGTLAGQRSASSPHLPSTPNSCLHRSTSLSPSNQVTPAYSSIRQPPLHQQHHHQSFNPRRGGGTAMRNTGPRTYMGSARGNPHHNNSNYTPSQILGSVPTNGQNSVSKSTSSPKNTGESVNGTKTALSAGTSPPPSVNHGSVLQKQEKVSGDQGGAGDASTIRHALPLSPPNTPLPQDTGASITTGGSDGDSMCQKMKTLAL</sequence>
<dbReference type="InterPro" id="IPR012677">
    <property type="entry name" value="Nucleotide-bd_a/b_plait_sf"/>
</dbReference>
<name>A0A9C6X4N9_FRAOC</name>
<dbReference type="Proteomes" id="UP000504606">
    <property type="component" value="Unplaced"/>
</dbReference>
<proteinExistence type="predicted"/>
<dbReference type="SUPFAM" id="SSF54928">
    <property type="entry name" value="RNA-binding domain, RBD"/>
    <property type="match status" value="1"/>
</dbReference>
<feature type="compositionally biased region" description="Low complexity" evidence="9">
    <location>
        <begin position="267"/>
        <end position="282"/>
    </location>
</feature>
<feature type="region of interest" description="Disordered" evidence="9">
    <location>
        <begin position="267"/>
        <end position="332"/>
    </location>
</feature>
<evidence type="ECO:0000313" key="11">
    <source>
        <dbReference type="Proteomes" id="UP000504606"/>
    </source>
</evidence>
<feature type="domain" description="RRM" evidence="10">
    <location>
        <begin position="66"/>
        <end position="143"/>
    </location>
</feature>
<feature type="compositionally biased region" description="Polar residues" evidence="9">
    <location>
        <begin position="323"/>
        <end position="332"/>
    </location>
</feature>
<feature type="compositionally biased region" description="Polar residues" evidence="9">
    <location>
        <begin position="475"/>
        <end position="523"/>
    </location>
</feature>